<keyword evidence="2" id="KW-1185">Reference proteome</keyword>
<sequence>MVLKGKAHGKGVAYDANGSVSQKTGVVEVCACTPCETSTNILTQFTTISASSSSA</sequence>
<dbReference type="Proteomes" id="UP000013307">
    <property type="component" value="Chromosome"/>
</dbReference>
<protein>
    <submittedName>
        <fullName evidence="1">Uncharacterized protein</fullName>
    </submittedName>
</protein>
<dbReference type="AlphaFoldDB" id="N0BCI9"/>
<dbReference type="KEGG" id="ast:Asulf_01338"/>
<dbReference type="STRING" id="387631.Asulf_01338"/>
<dbReference type="GeneID" id="54768329"/>
<evidence type="ECO:0000313" key="1">
    <source>
        <dbReference type="EMBL" id="AGK61329.1"/>
    </source>
</evidence>
<name>N0BCI9_9EURY</name>
<organism evidence="1 2">
    <name type="scientific">Archaeoglobus sulfaticallidus PM70-1</name>
    <dbReference type="NCBI Taxonomy" id="387631"/>
    <lineage>
        <taxon>Archaea</taxon>
        <taxon>Methanobacteriati</taxon>
        <taxon>Methanobacteriota</taxon>
        <taxon>Archaeoglobi</taxon>
        <taxon>Archaeoglobales</taxon>
        <taxon>Archaeoglobaceae</taxon>
        <taxon>Archaeoglobus</taxon>
    </lineage>
</organism>
<reference evidence="1 2" key="1">
    <citation type="journal article" date="2013" name="Genome Announc.">
        <title>Complete Genome Sequence of the Thermophilic and Facultatively Chemolithoautotrophic Sulfate Reducer Archaeoglobus sulfaticallidus Strain PM70-1T.</title>
        <authorList>
            <person name="Stokke R."/>
            <person name="Hocking W.P."/>
            <person name="Steinsbu B.O."/>
            <person name="Steen I.H."/>
        </authorList>
    </citation>
    <scope>NUCLEOTIDE SEQUENCE [LARGE SCALE GENOMIC DNA]</scope>
    <source>
        <strain evidence="1">PM70-1</strain>
    </source>
</reference>
<dbReference type="RefSeq" id="WP_015590927.1">
    <property type="nucleotide sequence ID" value="NC_021169.1"/>
</dbReference>
<dbReference type="EMBL" id="CP005290">
    <property type="protein sequence ID" value="AGK61329.1"/>
    <property type="molecule type" value="Genomic_DNA"/>
</dbReference>
<gene>
    <name evidence="1" type="ORF">Asulf_01338</name>
</gene>
<accession>N0BCI9</accession>
<proteinExistence type="predicted"/>
<dbReference type="HOGENOM" id="CLU_3020773_0_0_2"/>
<evidence type="ECO:0000313" key="2">
    <source>
        <dbReference type="Proteomes" id="UP000013307"/>
    </source>
</evidence>